<name>A0A0D2FE50_9EURO</name>
<evidence type="ECO:0000256" key="6">
    <source>
        <dbReference type="SAM" id="Phobius"/>
    </source>
</evidence>
<comment type="subcellular location">
    <subcellularLocation>
        <location evidence="1">Membrane</location>
        <topology evidence="1">Multi-pass membrane protein</topology>
    </subcellularLocation>
</comment>
<dbReference type="HOGENOM" id="CLU_004495_2_4_1"/>
<evidence type="ECO:0000256" key="1">
    <source>
        <dbReference type="ARBA" id="ARBA00004141"/>
    </source>
</evidence>
<feature type="transmembrane region" description="Helical" evidence="6">
    <location>
        <begin position="276"/>
        <end position="297"/>
    </location>
</feature>
<organism evidence="7 8">
    <name type="scientific">Phialophora macrospora</name>
    <dbReference type="NCBI Taxonomy" id="1851006"/>
    <lineage>
        <taxon>Eukaryota</taxon>
        <taxon>Fungi</taxon>
        <taxon>Dikarya</taxon>
        <taxon>Ascomycota</taxon>
        <taxon>Pezizomycotina</taxon>
        <taxon>Eurotiomycetes</taxon>
        <taxon>Chaetothyriomycetidae</taxon>
        <taxon>Chaetothyriales</taxon>
        <taxon>Herpotrichiellaceae</taxon>
        <taxon>Phialophora</taxon>
    </lineage>
</organism>
<keyword evidence="8" id="KW-1185">Reference proteome</keyword>
<dbReference type="GO" id="GO:0022857">
    <property type="term" value="F:transmembrane transporter activity"/>
    <property type="evidence" value="ECO:0007669"/>
    <property type="project" value="InterPro"/>
</dbReference>
<evidence type="ECO:0000256" key="5">
    <source>
        <dbReference type="ARBA" id="ARBA00023136"/>
    </source>
</evidence>
<feature type="transmembrane region" description="Helical" evidence="6">
    <location>
        <begin position="475"/>
        <end position="495"/>
    </location>
</feature>
<feature type="transmembrane region" description="Helical" evidence="6">
    <location>
        <begin position="78"/>
        <end position="102"/>
    </location>
</feature>
<gene>
    <name evidence="7" type="ORF">PV04_05664</name>
</gene>
<feature type="transmembrane region" description="Helical" evidence="6">
    <location>
        <begin position="122"/>
        <end position="155"/>
    </location>
</feature>
<keyword evidence="3 6" id="KW-0812">Transmembrane</keyword>
<feature type="transmembrane region" description="Helical" evidence="6">
    <location>
        <begin position="235"/>
        <end position="255"/>
    </location>
</feature>
<proteinExistence type="predicted"/>
<evidence type="ECO:0000313" key="7">
    <source>
        <dbReference type="EMBL" id="KIW66328.1"/>
    </source>
</evidence>
<dbReference type="GO" id="GO:0016020">
    <property type="term" value="C:membrane"/>
    <property type="evidence" value="ECO:0007669"/>
    <property type="project" value="UniProtKB-SubCell"/>
</dbReference>
<dbReference type="Gene3D" id="1.20.1740.10">
    <property type="entry name" value="Amino acid/polyamine transporter I"/>
    <property type="match status" value="1"/>
</dbReference>
<dbReference type="PANTHER" id="PTHR45649:SF11">
    <property type="entry name" value="TRANSPORTER, PUTATIVE (EUROFUNG)-RELATED"/>
    <property type="match status" value="1"/>
</dbReference>
<accession>A0A0D2FE50</accession>
<dbReference type="PIRSF" id="PIRSF006060">
    <property type="entry name" value="AA_transporter"/>
    <property type="match status" value="1"/>
</dbReference>
<dbReference type="Pfam" id="PF13520">
    <property type="entry name" value="AA_permease_2"/>
    <property type="match status" value="1"/>
</dbReference>
<dbReference type="PANTHER" id="PTHR45649">
    <property type="entry name" value="AMINO-ACID PERMEASE BAT1"/>
    <property type="match status" value="1"/>
</dbReference>
<reference evidence="7 8" key="1">
    <citation type="submission" date="2015-01" db="EMBL/GenBank/DDBJ databases">
        <title>The Genome Sequence of Capronia semiimmersa CBS27337.</title>
        <authorList>
            <consortium name="The Broad Institute Genomics Platform"/>
            <person name="Cuomo C."/>
            <person name="de Hoog S."/>
            <person name="Gorbushina A."/>
            <person name="Stielow B."/>
            <person name="Teixiera M."/>
            <person name="Abouelleil A."/>
            <person name="Chapman S.B."/>
            <person name="Priest M."/>
            <person name="Young S.K."/>
            <person name="Wortman J."/>
            <person name="Nusbaum C."/>
            <person name="Birren B."/>
        </authorList>
    </citation>
    <scope>NUCLEOTIDE SEQUENCE [LARGE SCALE GENOMIC DNA]</scope>
    <source>
        <strain evidence="7 8">CBS 27337</strain>
    </source>
</reference>
<evidence type="ECO:0000256" key="4">
    <source>
        <dbReference type="ARBA" id="ARBA00022989"/>
    </source>
</evidence>
<evidence type="ECO:0000313" key="8">
    <source>
        <dbReference type="Proteomes" id="UP000054266"/>
    </source>
</evidence>
<feature type="transmembrane region" description="Helical" evidence="6">
    <location>
        <begin position="376"/>
        <end position="396"/>
    </location>
</feature>
<sequence>MRQEIRSSVDEQVSTDMDATGLSAEERQLRAQGHTGELPRQFGTLATISLAFTITNSWIGISAVFATPLFAGGGPTVFWGQLVAAVACSFINAGLAELASAFPSSGGQYHFAFMVAPPRYRAVVAFTTGWLSVVAWWMTASSACIFCAQICVNLASFFNPDYVWTQWQVYLVYLLLTCLAVALFVLLPTFMPKTEIVFFFATVLGFVVFFITVLATSDTKQSGRTVFTEWNNQTGWNDGIAFFLGVGSCMYIYLATDSATHIAEEMPNPSRNVPRAIGMTMIIGTVTSLLWTIAFMFSTNDLEEVSLSYLPILTVYYQALDSKGGAAFLVVWLLVVYYGASISCFLTAGRLTWAFARDNGLPFSHFFAKVHPTLKVPVNASLLTMVFCAAYGAIYIGSTTAFNSFISLSILGLNITYAIPQGIVLFRGRDKILPARPFDLGPILGPFCNAFSVLWILFYTILFCFPVFLPATVENMNYVSVVFVGIGILTLCVWWGGKRKSFTGPAINLDGLETLDELNKAATRTGGEGGAISSKEAESAH</sequence>
<dbReference type="STRING" id="5601.A0A0D2FE50"/>
<feature type="transmembrane region" description="Helical" evidence="6">
    <location>
        <begin position="402"/>
        <end position="426"/>
    </location>
</feature>
<dbReference type="AlphaFoldDB" id="A0A0D2FE50"/>
<dbReference type="Proteomes" id="UP000054266">
    <property type="component" value="Unassembled WGS sequence"/>
</dbReference>
<keyword evidence="2" id="KW-0813">Transport</keyword>
<feature type="transmembrane region" description="Helical" evidence="6">
    <location>
        <begin position="167"/>
        <end position="187"/>
    </location>
</feature>
<dbReference type="InterPro" id="IPR002293">
    <property type="entry name" value="AA/rel_permease1"/>
</dbReference>
<evidence type="ECO:0000256" key="2">
    <source>
        <dbReference type="ARBA" id="ARBA00022448"/>
    </source>
</evidence>
<evidence type="ECO:0000256" key="3">
    <source>
        <dbReference type="ARBA" id="ARBA00022692"/>
    </source>
</evidence>
<feature type="transmembrane region" description="Helical" evidence="6">
    <location>
        <begin position="196"/>
        <end position="215"/>
    </location>
</feature>
<dbReference type="EMBL" id="KN846959">
    <property type="protein sequence ID" value="KIW66328.1"/>
    <property type="molecule type" value="Genomic_DNA"/>
</dbReference>
<feature type="transmembrane region" description="Helical" evidence="6">
    <location>
        <begin position="326"/>
        <end position="355"/>
    </location>
</feature>
<protein>
    <recommendedName>
        <fullName evidence="9">Choline transporter</fullName>
    </recommendedName>
</protein>
<keyword evidence="4 6" id="KW-1133">Transmembrane helix</keyword>
<evidence type="ECO:0008006" key="9">
    <source>
        <dbReference type="Google" id="ProtNLM"/>
    </source>
</evidence>
<feature type="transmembrane region" description="Helical" evidence="6">
    <location>
        <begin position="447"/>
        <end position="469"/>
    </location>
</feature>
<feature type="transmembrane region" description="Helical" evidence="6">
    <location>
        <begin position="42"/>
        <end position="66"/>
    </location>
</feature>
<keyword evidence="5 6" id="KW-0472">Membrane</keyword>